<name>A0A919ANG4_9ACTN</name>
<dbReference type="AlphaFoldDB" id="A0A919ANG4"/>
<reference evidence="2" key="2">
    <citation type="submission" date="2020-09" db="EMBL/GenBank/DDBJ databases">
        <authorList>
            <person name="Sun Q."/>
            <person name="Ohkuma M."/>
        </authorList>
    </citation>
    <scope>NUCLEOTIDE SEQUENCE</scope>
    <source>
        <strain evidence="2">JCM 4477</strain>
    </source>
</reference>
<feature type="region of interest" description="Disordered" evidence="1">
    <location>
        <begin position="248"/>
        <end position="290"/>
    </location>
</feature>
<keyword evidence="3" id="KW-1185">Reference proteome</keyword>
<dbReference type="RefSeq" id="WP_190206118.1">
    <property type="nucleotide sequence ID" value="NZ_BNBI01000009.1"/>
</dbReference>
<protein>
    <submittedName>
        <fullName evidence="2">Uncharacterized protein</fullName>
    </submittedName>
</protein>
<reference evidence="2" key="1">
    <citation type="journal article" date="2014" name="Int. J. Syst. Evol. Microbiol.">
        <title>Complete genome sequence of Corynebacterium casei LMG S-19264T (=DSM 44701T), isolated from a smear-ripened cheese.</title>
        <authorList>
            <consortium name="US DOE Joint Genome Institute (JGI-PGF)"/>
            <person name="Walter F."/>
            <person name="Albersmeier A."/>
            <person name="Kalinowski J."/>
            <person name="Ruckert C."/>
        </authorList>
    </citation>
    <scope>NUCLEOTIDE SEQUENCE</scope>
    <source>
        <strain evidence="2">JCM 4477</strain>
    </source>
</reference>
<evidence type="ECO:0000256" key="1">
    <source>
        <dbReference type="SAM" id="MobiDB-lite"/>
    </source>
</evidence>
<proteinExistence type="predicted"/>
<dbReference type="Proteomes" id="UP000630718">
    <property type="component" value="Unassembled WGS sequence"/>
</dbReference>
<comment type="caution">
    <text evidence="2">The sequence shown here is derived from an EMBL/GenBank/DDBJ whole genome shotgun (WGS) entry which is preliminary data.</text>
</comment>
<organism evidence="2 3">
    <name type="scientific">Streptomyces fumanus</name>
    <dbReference type="NCBI Taxonomy" id="67302"/>
    <lineage>
        <taxon>Bacteria</taxon>
        <taxon>Bacillati</taxon>
        <taxon>Actinomycetota</taxon>
        <taxon>Actinomycetes</taxon>
        <taxon>Kitasatosporales</taxon>
        <taxon>Streptomycetaceae</taxon>
        <taxon>Streptomyces</taxon>
    </lineage>
</organism>
<evidence type="ECO:0000313" key="2">
    <source>
        <dbReference type="EMBL" id="GHF14417.1"/>
    </source>
</evidence>
<feature type="compositionally biased region" description="Polar residues" evidence="1">
    <location>
        <begin position="251"/>
        <end position="264"/>
    </location>
</feature>
<accession>A0A919ANG4</accession>
<gene>
    <name evidence="2" type="ORF">GCM10018772_44620</name>
</gene>
<dbReference type="EMBL" id="BNBI01000009">
    <property type="protein sequence ID" value="GHF14417.1"/>
    <property type="molecule type" value="Genomic_DNA"/>
</dbReference>
<evidence type="ECO:0000313" key="3">
    <source>
        <dbReference type="Proteomes" id="UP000630718"/>
    </source>
</evidence>
<sequence>MTSSPRTAYVPLTPVYRAVFCDLRTDQVIDVLPLTDTKFDDYIGKSGSLSATVPLPNAALARRARAALVPGRTAVWLERDGDIWWGGVLWTCTPSSDERGRMQAAFQAGTFDSYLDHRILSGPQSFTALDQFEIARMLVEHAQDQPGGDIGIQLGHEMSGVVRDVSYSYSSLSRIRELLDSLAQMADGFEWRVHCYRDPEGRRTKRLQLGHPRITASASDIVLDHPGQVITYSLPADSTVQADVWVARGDSPNSDQSEESQPLTVSVEAPEDLADGWPRLESTSDHSGVTDEATLRSLARAQLAEQRMPEVIPEITVKLDGRITPALLGAGVRLRLRDLWHQDPRDERYRVVGIAVEPPQRGKAETATLYLEGV</sequence>